<name>L8FX18_PSED2</name>
<dbReference type="HOGENOM" id="CLU_029478_0_0_1"/>
<feature type="region of interest" description="Disordered" evidence="1">
    <location>
        <begin position="513"/>
        <end position="543"/>
    </location>
</feature>
<organism evidence="2 3">
    <name type="scientific">Pseudogymnoascus destructans (strain ATCC MYA-4855 / 20631-21)</name>
    <name type="common">Bat white-nose syndrome fungus</name>
    <name type="synonym">Geomyces destructans</name>
    <dbReference type="NCBI Taxonomy" id="658429"/>
    <lineage>
        <taxon>Eukaryota</taxon>
        <taxon>Fungi</taxon>
        <taxon>Dikarya</taxon>
        <taxon>Ascomycota</taxon>
        <taxon>Pezizomycotina</taxon>
        <taxon>Leotiomycetes</taxon>
        <taxon>Thelebolales</taxon>
        <taxon>Thelebolaceae</taxon>
        <taxon>Pseudogymnoascus</taxon>
    </lineage>
</organism>
<dbReference type="AlphaFoldDB" id="L8FX18"/>
<dbReference type="Proteomes" id="UP000011064">
    <property type="component" value="Unassembled WGS sequence"/>
</dbReference>
<protein>
    <submittedName>
        <fullName evidence="2">Uncharacterized protein</fullName>
    </submittedName>
</protein>
<evidence type="ECO:0000313" key="2">
    <source>
        <dbReference type="EMBL" id="ELR05510.1"/>
    </source>
</evidence>
<reference evidence="3" key="1">
    <citation type="submission" date="2010-09" db="EMBL/GenBank/DDBJ databases">
        <title>The genome sequence of Geomyces destructans 20631-21.</title>
        <authorList>
            <consortium name="The Broad Institute Genome Sequencing Platform"/>
            <person name="Cuomo C.A."/>
            <person name="Blehert D.S."/>
            <person name="Lorch J.M."/>
            <person name="Young S.K."/>
            <person name="Zeng Q."/>
            <person name="Gargeya S."/>
            <person name="Fitzgerald M."/>
            <person name="Haas B."/>
            <person name="Abouelleil A."/>
            <person name="Alvarado L."/>
            <person name="Arachchi H.M."/>
            <person name="Berlin A."/>
            <person name="Brown A."/>
            <person name="Chapman S.B."/>
            <person name="Chen Z."/>
            <person name="Dunbar C."/>
            <person name="Freedman E."/>
            <person name="Gearin G."/>
            <person name="Gellesch M."/>
            <person name="Goldberg J."/>
            <person name="Griggs A."/>
            <person name="Gujja S."/>
            <person name="Heiman D."/>
            <person name="Howarth C."/>
            <person name="Larson L."/>
            <person name="Lui A."/>
            <person name="MacDonald P.J.P."/>
            <person name="Montmayeur A."/>
            <person name="Murphy C."/>
            <person name="Neiman D."/>
            <person name="Pearson M."/>
            <person name="Priest M."/>
            <person name="Roberts A."/>
            <person name="Saif S."/>
            <person name="Shea T."/>
            <person name="Shenoy N."/>
            <person name="Sisk P."/>
            <person name="Stolte C."/>
            <person name="Sykes S."/>
            <person name="Wortman J."/>
            <person name="Nusbaum C."/>
            <person name="Birren B."/>
        </authorList>
    </citation>
    <scope>NUCLEOTIDE SEQUENCE [LARGE SCALE GENOMIC DNA]</scope>
    <source>
        <strain evidence="3">ATCC MYA-4855 / 20631-21</strain>
    </source>
</reference>
<evidence type="ECO:0000256" key="1">
    <source>
        <dbReference type="SAM" id="MobiDB-lite"/>
    </source>
</evidence>
<gene>
    <name evidence="2" type="ORF">GMDG_07432</name>
</gene>
<keyword evidence="3" id="KW-1185">Reference proteome</keyword>
<dbReference type="STRING" id="658429.L8FX18"/>
<dbReference type="InParanoid" id="L8FX18"/>
<dbReference type="EMBL" id="GL573392">
    <property type="protein sequence ID" value="ELR05510.1"/>
    <property type="molecule type" value="Genomic_DNA"/>
</dbReference>
<dbReference type="Gene3D" id="1.20.1290.10">
    <property type="entry name" value="AhpD-like"/>
    <property type="match status" value="1"/>
</dbReference>
<dbReference type="InterPro" id="IPR052999">
    <property type="entry name" value="PTS1_Protein"/>
</dbReference>
<dbReference type="PANTHER" id="PTHR28180">
    <property type="entry name" value="CONSERVED MITOCHONDRIAL PROTEIN-RELATED"/>
    <property type="match status" value="1"/>
</dbReference>
<dbReference type="OrthoDB" id="5392202at2759"/>
<dbReference type="PANTHER" id="PTHR28180:SF2">
    <property type="entry name" value="PEROXISOMAL PROTEIN 2"/>
    <property type="match status" value="1"/>
</dbReference>
<sequence length="616" mass="68279">MSRLSPALKAAINAPFARSGALPAPENITAIYSDIQREATSNSLGVLPWLALTTAATMTVNSPASLTLLHNLASPNPDSSVQNAAFMREVGLKTISFNGIPRALNQLVHLRATIPTETADQLPTTPTRTLTPESLEHVETRAKGLWNSIYDPHSRKLVAKLKAAHPDLPVHILSNHYGSLLSDFPGVHNPAVGRVLTSLVAIACLRAQTGVGPQVVSHVYGLRKGISEGGEEVGEGEKWLGGDEGNLWALGAVDRIVEAIAARTALFGILLQARDDLRRSKTKPNLSSKALNNLFRFLPLANSPNFPLSPLMAPIVTSFTARLEPKLPAPLNPTPFQKRLLRNPYAIALSKPVRSCVLTRTWIPRSFLQPFELVPRPDTDELWYLPRDLSARVPRDERDETETTKRVRPGRRNYVLANKELLEAVNKKRSGLTGSWARFVYPTVGPGAKLRWRADMDEFVCKMMRKKVEEELVALMKWNKGQLSHAKTWDAVLNKNQMGALLWLGPYKEGMDAPEPRVEGEAEENLPQSPSASSPITDENGPGPFATISYPPYWKKKLPLHNLVMLLGQEGVDSLRAQFPNIMCHEFVVVKDKQQTVSVRQWLWKLQQFLSKLEDS</sequence>
<accession>L8FX18</accession>
<dbReference type="InterPro" id="IPR029032">
    <property type="entry name" value="AhpD-like"/>
</dbReference>
<feature type="compositionally biased region" description="Polar residues" evidence="1">
    <location>
        <begin position="526"/>
        <end position="537"/>
    </location>
</feature>
<evidence type="ECO:0000313" key="3">
    <source>
        <dbReference type="Proteomes" id="UP000011064"/>
    </source>
</evidence>
<proteinExistence type="predicted"/>
<dbReference type="VEuPathDB" id="FungiDB:GMDG_07432"/>